<protein>
    <recommendedName>
        <fullName evidence="1">Mycothiol-dependent maleylpyruvate isomerase metal-binding domain-containing protein</fullName>
    </recommendedName>
</protein>
<dbReference type="InterPro" id="IPR034660">
    <property type="entry name" value="DinB/YfiT-like"/>
</dbReference>
<organism evidence="2 3">
    <name type="scientific">Mycolicibacterium brisbanense</name>
    <dbReference type="NCBI Taxonomy" id="146020"/>
    <lineage>
        <taxon>Bacteria</taxon>
        <taxon>Bacillati</taxon>
        <taxon>Actinomycetota</taxon>
        <taxon>Actinomycetes</taxon>
        <taxon>Mycobacteriales</taxon>
        <taxon>Mycobacteriaceae</taxon>
        <taxon>Mycolicibacterium</taxon>
    </lineage>
</organism>
<gene>
    <name evidence="2" type="ORF">RMCB_1503</name>
</gene>
<keyword evidence="3" id="KW-1185">Reference proteome</keyword>
<reference evidence="3" key="1">
    <citation type="journal article" date="2016" name="Genome Announc.">
        <title>Draft Genome Sequences of Five Rapidly Growing Mycobacterium Species, M. thermoresistibile, M. fortuitum subsp. acetamidolyticum, M. canariasense, M. brisbanense, and M. novocastrense.</title>
        <authorList>
            <person name="Katahira K."/>
            <person name="Ogura Y."/>
            <person name="Gotoh Y."/>
            <person name="Hayashi T."/>
        </authorList>
    </citation>
    <scope>NUCLEOTIDE SEQUENCE [LARGE SCALE GENOMIC DNA]</scope>
    <source>
        <strain evidence="3">JCM15654</strain>
    </source>
</reference>
<proteinExistence type="predicted"/>
<feature type="domain" description="Mycothiol-dependent maleylpyruvate isomerase metal-binding" evidence="1">
    <location>
        <begin position="13"/>
        <end position="102"/>
    </location>
</feature>
<dbReference type="EMBL" id="BCSX01000018">
    <property type="protein sequence ID" value="GAS87407.1"/>
    <property type="molecule type" value="Genomic_DNA"/>
</dbReference>
<evidence type="ECO:0000313" key="2">
    <source>
        <dbReference type="EMBL" id="GAS87407.1"/>
    </source>
</evidence>
<name>A0A117I4S5_9MYCO</name>
<dbReference type="Pfam" id="PF11716">
    <property type="entry name" value="MDMPI_N"/>
    <property type="match status" value="1"/>
</dbReference>
<dbReference type="OrthoDB" id="5178565at2"/>
<comment type="caution">
    <text evidence="2">The sequence shown here is derived from an EMBL/GenBank/DDBJ whole genome shotgun (WGS) entry which is preliminary data.</text>
</comment>
<evidence type="ECO:0000259" key="1">
    <source>
        <dbReference type="Pfam" id="PF11716"/>
    </source>
</evidence>
<accession>A0A117I4S5</accession>
<dbReference type="STRING" id="146020.RMCB_1503"/>
<reference evidence="3" key="2">
    <citation type="submission" date="2016-02" db="EMBL/GenBank/DDBJ databases">
        <title>Draft genome sequence of five rapidly growing Mycobacterium species.</title>
        <authorList>
            <person name="Katahira K."/>
            <person name="Gotou Y."/>
            <person name="Iida K."/>
            <person name="Ogura Y."/>
            <person name="Hayashi T."/>
        </authorList>
    </citation>
    <scope>NUCLEOTIDE SEQUENCE [LARGE SCALE GENOMIC DNA]</scope>
    <source>
        <strain evidence="3">JCM15654</strain>
    </source>
</reference>
<dbReference type="InterPro" id="IPR024344">
    <property type="entry name" value="MDMPI_metal-binding"/>
</dbReference>
<dbReference type="AlphaFoldDB" id="A0A117I4S5"/>
<dbReference type="GO" id="GO:0046872">
    <property type="term" value="F:metal ion binding"/>
    <property type="evidence" value="ECO:0007669"/>
    <property type="project" value="InterPro"/>
</dbReference>
<dbReference type="RefSeq" id="WP_062828263.1">
    <property type="nucleotide sequence ID" value="NZ_BCSX01000018.1"/>
</dbReference>
<dbReference type="SUPFAM" id="SSF109854">
    <property type="entry name" value="DinB/YfiT-like putative metalloenzymes"/>
    <property type="match status" value="1"/>
</dbReference>
<dbReference type="Gene3D" id="1.20.120.450">
    <property type="entry name" value="dinb family like domain"/>
    <property type="match status" value="1"/>
</dbReference>
<evidence type="ECO:0000313" key="3">
    <source>
        <dbReference type="Proteomes" id="UP000069620"/>
    </source>
</evidence>
<dbReference type="InterPro" id="IPR017517">
    <property type="entry name" value="Maleyloyr_isom"/>
</dbReference>
<dbReference type="Proteomes" id="UP000069620">
    <property type="component" value="Unassembled WGS sequence"/>
</dbReference>
<dbReference type="NCBIfam" id="TIGR03083">
    <property type="entry name" value="maleylpyruvate isomerase family mycothiol-dependent enzyme"/>
    <property type="match status" value="1"/>
</dbReference>
<sequence>MVGDTRGVWADVHAERRALIEDLSGLTGQQWDVASLCAGWTVRDVVAHLAATAVLTKRGFAGEFLRAGFSVDRIVQRQVMAGRKTDPSELLAALRASANSTASPPLPVISRIVEIVVHGEDIRRPLGLDHVYCTDHIGAAVGYMAADRRSGGRKRLAGLRLIGTDVDFVIGDGPEIEGPVVSLLLAACGRRVALPELSGPGVEELSRRI</sequence>